<sequence>MPFSPTSLADLVGRFGAALHRAGLPVGPDRASRFAQSITLLEPRTVDELHRCARTTLVSDPAHFEILDAVFDAVFRGYEDVAEFRGDLNAAGATTHSKASSPSLSDGSGGSSQVVEVPVGVAGSAAERLAGRDFATLSEEELARLAELMRHLRFATPPRRSRRFRPAADGRLVDLRAALRRARRTGGEPLRLPRRAHREKPRRLVVLCDISGSMEPYARAMIQLLYCAAGASRAEVFTFATRLTRLTRLLARRTRPALALHRAGQAAPDWSGGTRIGAALKRFNDEHGRRGLARGAVVLIVSDGWETGDPAQVGAEMARLRRLAHRIVWVNPRTQSPRYQPLVGGMAAAWPHCDAVVSGHSLTAVAPLLDALTGGSPTHAAHQRVRRRAAAR</sequence>
<dbReference type="PANTHER" id="PTHR39338:SF6">
    <property type="entry name" value="BLL5662 PROTEIN"/>
    <property type="match status" value="1"/>
</dbReference>
<dbReference type="Pfam" id="PF05762">
    <property type="entry name" value="VWA_CoxE"/>
    <property type="match status" value="1"/>
</dbReference>
<dbReference type="RefSeq" id="WP_344614007.1">
    <property type="nucleotide sequence ID" value="NZ_BAAARV010000030.1"/>
</dbReference>
<protein>
    <submittedName>
        <fullName evidence="3">VWA domain-containing protein</fullName>
    </submittedName>
</protein>
<evidence type="ECO:0000259" key="2">
    <source>
        <dbReference type="SMART" id="SM00327"/>
    </source>
</evidence>
<feature type="domain" description="VWFA" evidence="2">
    <location>
        <begin position="201"/>
        <end position="368"/>
    </location>
</feature>
<reference evidence="3 4" key="1">
    <citation type="journal article" date="2019" name="Int. J. Syst. Evol. Microbiol.">
        <title>The Global Catalogue of Microorganisms (GCM) 10K type strain sequencing project: providing services to taxonomists for standard genome sequencing and annotation.</title>
        <authorList>
            <consortium name="The Broad Institute Genomics Platform"/>
            <consortium name="The Broad Institute Genome Sequencing Center for Infectious Disease"/>
            <person name="Wu L."/>
            <person name="Ma J."/>
        </authorList>
    </citation>
    <scope>NUCLEOTIDE SEQUENCE [LARGE SCALE GENOMIC DNA]</scope>
    <source>
        <strain evidence="3 4">JCM 3272</strain>
    </source>
</reference>
<feature type="region of interest" description="Disordered" evidence="1">
    <location>
        <begin position="93"/>
        <end position="113"/>
    </location>
</feature>
<accession>A0ABN3GG29</accession>
<dbReference type="Gene3D" id="3.40.50.410">
    <property type="entry name" value="von Willebrand factor, type A domain"/>
    <property type="match status" value="1"/>
</dbReference>
<keyword evidence="4" id="KW-1185">Reference proteome</keyword>
<dbReference type="InterPro" id="IPR008912">
    <property type="entry name" value="Uncharacterised_CoxE"/>
</dbReference>
<organism evidence="3 4">
    <name type="scientific">Dactylosporangium salmoneum</name>
    <dbReference type="NCBI Taxonomy" id="53361"/>
    <lineage>
        <taxon>Bacteria</taxon>
        <taxon>Bacillati</taxon>
        <taxon>Actinomycetota</taxon>
        <taxon>Actinomycetes</taxon>
        <taxon>Micromonosporales</taxon>
        <taxon>Micromonosporaceae</taxon>
        <taxon>Dactylosporangium</taxon>
    </lineage>
</organism>
<gene>
    <name evidence="3" type="ORF">GCM10010170_040580</name>
</gene>
<comment type="caution">
    <text evidence="3">The sequence shown here is derived from an EMBL/GenBank/DDBJ whole genome shotgun (WGS) entry which is preliminary data.</text>
</comment>
<dbReference type="SUPFAM" id="SSF53300">
    <property type="entry name" value="vWA-like"/>
    <property type="match status" value="1"/>
</dbReference>
<dbReference type="SMART" id="SM00327">
    <property type="entry name" value="VWA"/>
    <property type="match status" value="1"/>
</dbReference>
<evidence type="ECO:0000313" key="4">
    <source>
        <dbReference type="Proteomes" id="UP001501444"/>
    </source>
</evidence>
<evidence type="ECO:0000256" key="1">
    <source>
        <dbReference type="SAM" id="MobiDB-lite"/>
    </source>
</evidence>
<dbReference type="CDD" id="cd00198">
    <property type="entry name" value="vWFA"/>
    <property type="match status" value="1"/>
</dbReference>
<dbReference type="PIRSF" id="PIRSF010256">
    <property type="entry name" value="CoxE_vWa"/>
    <property type="match status" value="1"/>
</dbReference>
<evidence type="ECO:0000313" key="3">
    <source>
        <dbReference type="EMBL" id="GAA2350785.1"/>
    </source>
</evidence>
<proteinExistence type="predicted"/>
<dbReference type="InterPro" id="IPR011195">
    <property type="entry name" value="UCP010256"/>
</dbReference>
<dbReference type="InterPro" id="IPR002035">
    <property type="entry name" value="VWF_A"/>
</dbReference>
<dbReference type="InterPro" id="IPR036465">
    <property type="entry name" value="vWFA_dom_sf"/>
</dbReference>
<dbReference type="Proteomes" id="UP001501444">
    <property type="component" value="Unassembled WGS sequence"/>
</dbReference>
<feature type="compositionally biased region" description="Low complexity" evidence="1">
    <location>
        <begin position="97"/>
        <end position="113"/>
    </location>
</feature>
<dbReference type="PANTHER" id="PTHR39338">
    <property type="entry name" value="BLL5662 PROTEIN-RELATED"/>
    <property type="match status" value="1"/>
</dbReference>
<name>A0ABN3GG29_9ACTN</name>
<dbReference type="EMBL" id="BAAARV010000030">
    <property type="protein sequence ID" value="GAA2350785.1"/>
    <property type="molecule type" value="Genomic_DNA"/>
</dbReference>